<feature type="transmembrane region" description="Helical" evidence="9">
    <location>
        <begin position="222"/>
        <end position="250"/>
    </location>
</feature>
<name>A0A7W4VU39_9ACTN</name>
<proteinExistence type="inferred from homology"/>
<protein>
    <submittedName>
        <fullName evidence="10">Branched-subunit amino acid ABC-type transport system permease component</fullName>
    </submittedName>
</protein>
<dbReference type="RefSeq" id="WP_183591675.1">
    <property type="nucleotide sequence ID" value="NZ_JACHWR010000001.1"/>
</dbReference>
<dbReference type="EMBL" id="JACHWR010000001">
    <property type="protein sequence ID" value="MBB3041813.1"/>
    <property type="molecule type" value="Genomic_DNA"/>
</dbReference>
<dbReference type="PANTHER" id="PTHR11795:SF442">
    <property type="entry name" value="ABC TRANSPORTER ATP-BINDING PROTEIN"/>
    <property type="match status" value="1"/>
</dbReference>
<dbReference type="Proteomes" id="UP000589626">
    <property type="component" value="Unassembled WGS sequence"/>
</dbReference>
<evidence type="ECO:0000313" key="11">
    <source>
        <dbReference type="Proteomes" id="UP000589626"/>
    </source>
</evidence>
<accession>A0A7W4VU39</accession>
<gene>
    <name evidence="10" type="ORF">FHU40_001614</name>
</gene>
<evidence type="ECO:0000256" key="7">
    <source>
        <dbReference type="ARBA" id="ARBA00023136"/>
    </source>
</evidence>
<evidence type="ECO:0000256" key="6">
    <source>
        <dbReference type="ARBA" id="ARBA00022989"/>
    </source>
</evidence>
<evidence type="ECO:0000256" key="5">
    <source>
        <dbReference type="ARBA" id="ARBA00022970"/>
    </source>
</evidence>
<keyword evidence="6 9" id="KW-1133">Transmembrane helix</keyword>
<organism evidence="10 11">
    <name type="scientific">Nocardioides soli</name>
    <dbReference type="NCBI Taxonomy" id="1036020"/>
    <lineage>
        <taxon>Bacteria</taxon>
        <taxon>Bacillati</taxon>
        <taxon>Actinomycetota</taxon>
        <taxon>Actinomycetes</taxon>
        <taxon>Propionibacteriales</taxon>
        <taxon>Nocardioidaceae</taxon>
        <taxon>Nocardioides</taxon>
    </lineage>
</organism>
<keyword evidence="2" id="KW-0813">Transport</keyword>
<dbReference type="AlphaFoldDB" id="A0A7W4VU39"/>
<evidence type="ECO:0000256" key="2">
    <source>
        <dbReference type="ARBA" id="ARBA00022448"/>
    </source>
</evidence>
<evidence type="ECO:0000256" key="4">
    <source>
        <dbReference type="ARBA" id="ARBA00022692"/>
    </source>
</evidence>
<feature type="transmembrane region" description="Helical" evidence="9">
    <location>
        <begin position="189"/>
        <end position="210"/>
    </location>
</feature>
<comment type="caution">
    <text evidence="10">The sequence shown here is derived from an EMBL/GenBank/DDBJ whole genome shotgun (WGS) entry which is preliminary data.</text>
</comment>
<evidence type="ECO:0000256" key="1">
    <source>
        <dbReference type="ARBA" id="ARBA00004651"/>
    </source>
</evidence>
<dbReference type="GO" id="GO:0005886">
    <property type="term" value="C:plasma membrane"/>
    <property type="evidence" value="ECO:0007669"/>
    <property type="project" value="UniProtKB-SubCell"/>
</dbReference>
<feature type="transmembrane region" description="Helical" evidence="9">
    <location>
        <begin position="143"/>
        <end position="161"/>
    </location>
</feature>
<comment type="subcellular location">
    <subcellularLocation>
        <location evidence="1">Cell membrane</location>
        <topology evidence="1">Multi-pass membrane protein</topology>
    </subcellularLocation>
</comment>
<dbReference type="Pfam" id="PF02653">
    <property type="entry name" value="BPD_transp_2"/>
    <property type="match status" value="1"/>
</dbReference>
<keyword evidence="4 9" id="KW-0812">Transmembrane</keyword>
<keyword evidence="5" id="KW-0029">Amino-acid transport</keyword>
<dbReference type="InterPro" id="IPR052157">
    <property type="entry name" value="BCAA_transport_permease"/>
</dbReference>
<evidence type="ECO:0000256" key="8">
    <source>
        <dbReference type="ARBA" id="ARBA00037998"/>
    </source>
</evidence>
<feature type="transmembrane region" description="Helical" evidence="9">
    <location>
        <begin position="31"/>
        <end position="48"/>
    </location>
</feature>
<keyword evidence="3" id="KW-1003">Cell membrane</keyword>
<reference evidence="10 11" key="1">
    <citation type="submission" date="2020-08" db="EMBL/GenBank/DDBJ databases">
        <title>Sequencing the genomes of 1000 actinobacteria strains.</title>
        <authorList>
            <person name="Klenk H.-P."/>
        </authorList>
    </citation>
    <scope>NUCLEOTIDE SEQUENCE [LARGE SCALE GENOMIC DNA]</scope>
    <source>
        <strain evidence="10 11">DSM 105498</strain>
    </source>
</reference>
<evidence type="ECO:0000256" key="3">
    <source>
        <dbReference type="ARBA" id="ARBA00022475"/>
    </source>
</evidence>
<dbReference type="PANTHER" id="PTHR11795">
    <property type="entry name" value="BRANCHED-CHAIN AMINO ACID TRANSPORT SYSTEM PERMEASE PROTEIN LIVH"/>
    <property type="match status" value="1"/>
</dbReference>
<evidence type="ECO:0000313" key="10">
    <source>
        <dbReference type="EMBL" id="MBB3041813.1"/>
    </source>
</evidence>
<feature type="transmembrane region" description="Helical" evidence="9">
    <location>
        <begin position="95"/>
        <end position="114"/>
    </location>
</feature>
<dbReference type="CDD" id="cd06582">
    <property type="entry name" value="TM_PBP1_LivH_like"/>
    <property type="match status" value="1"/>
</dbReference>
<evidence type="ECO:0000256" key="9">
    <source>
        <dbReference type="SAM" id="Phobius"/>
    </source>
</evidence>
<comment type="similarity">
    <text evidence="8">Belongs to the binding-protein-dependent transport system permease family. LivHM subfamily.</text>
</comment>
<dbReference type="InterPro" id="IPR001851">
    <property type="entry name" value="ABC_transp_permease"/>
</dbReference>
<keyword evidence="7 9" id="KW-0472">Membrane</keyword>
<keyword evidence="11" id="KW-1185">Reference proteome</keyword>
<feature type="transmembrane region" description="Helical" evidence="9">
    <location>
        <begin position="60"/>
        <end position="83"/>
    </location>
</feature>
<dbReference type="GO" id="GO:0022857">
    <property type="term" value="F:transmembrane transporter activity"/>
    <property type="evidence" value="ECO:0007669"/>
    <property type="project" value="InterPro"/>
</dbReference>
<sequence>MITTLLTGLAAGSLIFVVSSGLTLVLGVLRIVNFAHGGLFLIGAYFAYQFQGGAAHNPASFALLVVAAGLATAVIGVLVERFLLRPFYDHSAESMLLATYAVLLTMQGAVQMIWGSSQHTQPRPEGLGGALTLGDTVIPRYDLMLIVVGLLIFGGLQWLIYGTGFGRQVIAVAEDRYMASLLGIDISRIFMATFAVAIFLAGVGGALAAPTLSMTPNLATTFILYSFAVVIIGGFGSISGSLIASLLLGVLASFLGTHAPELADFALYLPMLLILFFRPEGLRGRGAGREVVIA</sequence>
<dbReference type="GO" id="GO:0006865">
    <property type="term" value="P:amino acid transport"/>
    <property type="evidence" value="ECO:0007669"/>
    <property type="project" value="UniProtKB-KW"/>
</dbReference>